<dbReference type="SUPFAM" id="SSF75217">
    <property type="entry name" value="alpha/beta knot"/>
    <property type="match status" value="1"/>
</dbReference>
<keyword evidence="5" id="KW-0819">tRNA processing</keyword>
<evidence type="ECO:0000313" key="7">
    <source>
        <dbReference type="EMBL" id="MEP0816429.1"/>
    </source>
</evidence>
<dbReference type="RefSeq" id="WP_190433780.1">
    <property type="nucleotide sequence ID" value="NZ_JAMPKM010000002.1"/>
</dbReference>
<evidence type="ECO:0000256" key="1">
    <source>
        <dbReference type="ARBA" id="ARBA00007228"/>
    </source>
</evidence>
<dbReference type="NCBIfam" id="TIGR00050">
    <property type="entry name" value="rRNA_methyl_1"/>
    <property type="match status" value="1"/>
</dbReference>
<proteinExistence type="inferred from homology"/>
<dbReference type="Gene3D" id="3.40.1280.10">
    <property type="match status" value="1"/>
</dbReference>
<evidence type="ECO:0000313" key="8">
    <source>
        <dbReference type="Proteomes" id="UP001464891"/>
    </source>
</evidence>
<dbReference type="GO" id="GO:0032259">
    <property type="term" value="P:methylation"/>
    <property type="evidence" value="ECO:0007669"/>
    <property type="project" value="UniProtKB-KW"/>
</dbReference>
<dbReference type="PANTHER" id="PTHR42786">
    <property type="entry name" value="TRNA/RRNA METHYLTRANSFERASE"/>
    <property type="match status" value="1"/>
</dbReference>
<evidence type="ECO:0000256" key="3">
    <source>
        <dbReference type="ARBA" id="ARBA00022679"/>
    </source>
</evidence>
<dbReference type="InterPro" id="IPR004384">
    <property type="entry name" value="RNA_MeTrfase_TrmJ/LasT"/>
</dbReference>
<evidence type="ECO:0000256" key="5">
    <source>
        <dbReference type="RuleBase" id="RU362024"/>
    </source>
</evidence>
<keyword evidence="4 5" id="KW-0949">S-adenosyl-L-methionine</keyword>
<keyword evidence="5" id="KW-0963">Cytoplasm</keyword>
<dbReference type="Gene3D" id="1.10.8.590">
    <property type="match status" value="1"/>
</dbReference>
<comment type="subcellular location">
    <subcellularLocation>
        <location evidence="5">Cytoplasm</location>
    </subcellularLocation>
</comment>
<dbReference type="EMBL" id="JAMPKM010000002">
    <property type="protein sequence ID" value="MEP0816429.1"/>
    <property type="molecule type" value="Genomic_DNA"/>
</dbReference>
<comment type="subunit">
    <text evidence="5">Homodimer.</text>
</comment>
<organism evidence="7 8">
    <name type="scientific">Trichocoleus desertorum GB2-A4</name>
    <dbReference type="NCBI Taxonomy" id="2933944"/>
    <lineage>
        <taxon>Bacteria</taxon>
        <taxon>Bacillati</taxon>
        <taxon>Cyanobacteriota</taxon>
        <taxon>Cyanophyceae</taxon>
        <taxon>Leptolyngbyales</taxon>
        <taxon>Trichocoleusaceae</taxon>
        <taxon>Trichocoleus</taxon>
    </lineage>
</organism>
<comment type="similarity">
    <text evidence="1">Belongs to the class IV-like SAM-binding methyltransferase superfamily. RNA methyltransferase TrmH family.</text>
</comment>
<comment type="catalytic activity">
    <reaction evidence="5">
        <text>cytidine(32) in tRNA + S-adenosyl-L-methionine = 2'-O-methylcytidine(32) in tRNA + S-adenosyl-L-homocysteine + H(+)</text>
        <dbReference type="Rhea" id="RHEA:42932"/>
        <dbReference type="Rhea" id="RHEA-COMP:10288"/>
        <dbReference type="Rhea" id="RHEA-COMP:10289"/>
        <dbReference type="ChEBI" id="CHEBI:15378"/>
        <dbReference type="ChEBI" id="CHEBI:57856"/>
        <dbReference type="ChEBI" id="CHEBI:59789"/>
        <dbReference type="ChEBI" id="CHEBI:74495"/>
        <dbReference type="ChEBI" id="CHEBI:82748"/>
        <dbReference type="EC" id="2.1.1.200"/>
    </reaction>
</comment>
<comment type="catalytic activity">
    <reaction evidence="5">
        <text>uridine(32) in tRNA + S-adenosyl-L-methionine = 2'-O-methyluridine(32) in tRNA + S-adenosyl-L-homocysteine + H(+)</text>
        <dbReference type="Rhea" id="RHEA:42936"/>
        <dbReference type="Rhea" id="RHEA-COMP:10107"/>
        <dbReference type="Rhea" id="RHEA-COMP:10290"/>
        <dbReference type="ChEBI" id="CHEBI:15378"/>
        <dbReference type="ChEBI" id="CHEBI:57856"/>
        <dbReference type="ChEBI" id="CHEBI:59789"/>
        <dbReference type="ChEBI" id="CHEBI:65315"/>
        <dbReference type="ChEBI" id="CHEBI:74478"/>
        <dbReference type="EC" id="2.1.1.200"/>
    </reaction>
</comment>
<reference evidence="7 8" key="1">
    <citation type="submission" date="2022-04" db="EMBL/GenBank/DDBJ databases">
        <title>Positive selection, recombination, and allopatry shape intraspecific diversity of widespread and dominant cyanobacteria.</title>
        <authorList>
            <person name="Wei J."/>
            <person name="Shu W."/>
            <person name="Hu C."/>
        </authorList>
    </citation>
    <scope>NUCLEOTIDE SEQUENCE [LARGE SCALE GENOMIC DNA]</scope>
    <source>
        <strain evidence="7 8">GB2-A4</strain>
    </source>
</reference>
<name>A0ABV0J3R5_9CYAN</name>
<keyword evidence="2 5" id="KW-0489">Methyltransferase</keyword>
<dbReference type="PANTHER" id="PTHR42786:SF2">
    <property type="entry name" value="TRNA (CYTIDINE_URIDINE-2'-O-)-METHYLTRANSFERASE TRMJ"/>
    <property type="match status" value="1"/>
</dbReference>
<dbReference type="Proteomes" id="UP001464891">
    <property type="component" value="Unassembled WGS sequence"/>
</dbReference>
<comment type="function">
    <text evidence="5">Catalyzes the formation of 2'O-methylated cytidine (Cm32) or 2'O-methylated uridine (Um32) at position 32 in tRNA.</text>
</comment>
<evidence type="ECO:0000259" key="6">
    <source>
        <dbReference type="Pfam" id="PF00588"/>
    </source>
</evidence>
<keyword evidence="8" id="KW-1185">Reference proteome</keyword>
<keyword evidence="3" id="KW-0808">Transferase</keyword>
<dbReference type="Pfam" id="PF00588">
    <property type="entry name" value="SpoU_methylase"/>
    <property type="match status" value="1"/>
</dbReference>
<sequence>MSESALTKVRIVLVEPAGPLNIGAIARVMKNMGLQQLVLVNPHCDPLGPEARQMAVHAVDLLTTAHVVPNLPTALQGCQRAIATTARSRTLETELEHPRTALPWLLPGVREVEETEPENSSDATPTDTWQSALIFGPEDRGLSNEELNYAQRFIRIPSSPTYPSLNLAQAVAVCCYELYQSIQISAELTGIPPIAPKPTALATPESSTTPVMAPLESLEGYYQQLETLLLKIGYLYPHTATSRMEKFRRLFNRAELSAAEVAMLRGILSQMEWALQQSQKYEEV</sequence>
<evidence type="ECO:0000256" key="4">
    <source>
        <dbReference type="ARBA" id="ARBA00022691"/>
    </source>
</evidence>
<protein>
    <recommendedName>
        <fullName evidence="5">tRNA (cytidine/uridine-2'-O-)-methyltransferase TrmJ</fullName>
        <ecNumber evidence="5">2.1.1.200</ecNumber>
    </recommendedName>
    <alternativeName>
        <fullName evidence="5">tRNA (cytidine(32)/uridine(32)-2'-O)-methyltransferase</fullName>
    </alternativeName>
    <alternativeName>
        <fullName evidence="5">tRNA Cm32/Um32 methyltransferase</fullName>
    </alternativeName>
</protein>
<dbReference type="InterPro" id="IPR029026">
    <property type="entry name" value="tRNA_m1G_MTases_N"/>
</dbReference>
<evidence type="ECO:0000256" key="2">
    <source>
        <dbReference type="ARBA" id="ARBA00022603"/>
    </source>
</evidence>
<feature type="domain" description="tRNA/rRNA methyltransferase SpoU type" evidence="6">
    <location>
        <begin position="9"/>
        <end position="176"/>
    </location>
</feature>
<dbReference type="EC" id="2.1.1.200" evidence="5"/>
<gene>
    <name evidence="5" type="primary">trmJ</name>
    <name evidence="7" type="ORF">NC998_04895</name>
</gene>
<dbReference type="InterPro" id="IPR029028">
    <property type="entry name" value="Alpha/beta_knot_MTases"/>
</dbReference>
<dbReference type="InterPro" id="IPR001537">
    <property type="entry name" value="SpoU_MeTrfase"/>
</dbReference>
<dbReference type="PIRSF" id="PIRSF004808">
    <property type="entry name" value="LasT"/>
    <property type="match status" value="1"/>
</dbReference>
<dbReference type="GO" id="GO:0008168">
    <property type="term" value="F:methyltransferase activity"/>
    <property type="evidence" value="ECO:0007669"/>
    <property type="project" value="UniProtKB-KW"/>
</dbReference>
<dbReference type="CDD" id="cd18093">
    <property type="entry name" value="SpoU-like_TrmJ"/>
    <property type="match status" value="1"/>
</dbReference>
<comment type="caution">
    <text evidence="7">The sequence shown here is derived from an EMBL/GenBank/DDBJ whole genome shotgun (WGS) entry which is preliminary data.</text>
</comment>
<accession>A0ABV0J3R5</accession>